<keyword evidence="6" id="KW-1185">Reference proteome</keyword>
<keyword evidence="3" id="KW-0998">Cell outer membrane</keyword>
<dbReference type="PANTHER" id="PTHR40980">
    <property type="entry name" value="PLUG DOMAIN-CONTAINING PROTEIN"/>
    <property type="match status" value="1"/>
</dbReference>
<evidence type="ECO:0000256" key="1">
    <source>
        <dbReference type="ARBA" id="ARBA00004442"/>
    </source>
</evidence>
<dbReference type="Pfam" id="PF13620">
    <property type="entry name" value="CarboxypepD_reg"/>
    <property type="match status" value="1"/>
</dbReference>
<dbReference type="PANTHER" id="PTHR40980:SF4">
    <property type="entry name" value="TONB-DEPENDENT RECEPTOR-LIKE BETA-BARREL DOMAIN-CONTAINING PROTEIN"/>
    <property type="match status" value="1"/>
</dbReference>
<dbReference type="AlphaFoldDB" id="A0A840UZN0"/>
<proteinExistence type="predicted"/>
<dbReference type="InterPro" id="IPR008969">
    <property type="entry name" value="CarboxyPept-like_regulatory"/>
</dbReference>
<dbReference type="Proteomes" id="UP000557717">
    <property type="component" value="Unassembled WGS sequence"/>
</dbReference>
<dbReference type="Gene3D" id="2.60.40.1120">
    <property type="entry name" value="Carboxypeptidase-like, regulatory domain"/>
    <property type="match status" value="1"/>
</dbReference>
<sequence>MQASPTASCFPKDAMLQGVVAAGMMFSTLLPVQAGELALPQAEGSEVPGGGSLLLPEKDGAARQKLWVASGSMFELLAVAGPMSGMDPLGWTYLQWTQPVGPWSPEVLAEVSVLEVDVPSLPDVEGMGPWVPGRVPEGEVQEVAEVLEGTPLPIEQRIGTAILVGEVSDVTTLEPIAGAIVSVPGTGREDETDAQGRFRIEGLPEGNANVEVLKLGYSTGTAPTTLRNGNTSEVRVALRVKPQDTQEGEYMLAEESIVGEYTEANQGDFNLDLNLTNTLSSGLSKEDFTKTGVSDAAGAVGKVAGANIVGGKFAVVRGLADRYVTTLFNGAAISSADPSRKAVQLDIFPTTAIQGIDVNKTYWPGLPGDFGGGTIQIHSLNIPEERVAEFKYKIGTNSNHEDRMLVHPNRELGFWGDVDNPIPDSLLWSLDSNGDPESFEAGGNRVVPGNTTNATLQARQIAEALAQQALADKHVQQMRMLDQSQSFMPKVDEPEPSESFSLVYGDRKKFENGIELGLIGAFQHSTHDEVNATGEENRVTEPARSWNEESYTRELDWSAYLGAGVKLGENHQINATYFKKHIVSDNITHGTDYRVEGDGVFGALAKNDAVISRYGASAIYTKEFWTIDPVIRDTELKQLQGTHKNDAGTKLEWSITQSLARESRPHTSTFQNGMLDFTDPSIAAAAAIDPTIIYNPALGKISTLQYSTFVNDGIGSLDSSRETQTTEETGLESSLSLTQSIYFTDDEEDGRRLDITIGGSHLDKDREQSGRVYLLRTASWEKWVERSLRSWWTDHPEIAPLSSGSPLDATTLLDGSPLPAGYVNLGQYLADHPDALIDYYNGYASENTGAVPGTGSGSSRAFYVLPDAPYYLNGSGLEVRNVDSDLTLLAFHASATYYDDWWRAGLGGRWEQEKKAYAVAADPLTRLPEDNPSRFGSMTTDAFMPAVMAGIDVVPDKAIVNMAWSRTVARPTFHEFLPIESVAQDTGIVRRGNADLTETSISNFDISADLRFGDHWSGRVSAFHKDLTDPIVVVQRVDLGINSNTYVNGDTGSISGFELEGSWNYGPFSVTGNYAYINSILNYEVNQGLVITPLETRFPFQPSQILNLTLGWAPEDSPWAVYLTANFTDEYPTILRSEPDGYDVWTLPNLTLDLTVARKFEFDWFTGTITLGIRNLTEEDRHYEYRGGPETGSAPYAGLTYTTETPGREAYLEFKGKF</sequence>
<dbReference type="InterPro" id="IPR036942">
    <property type="entry name" value="Beta-barrel_TonB_sf"/>
</dbReference>
<dbReference type="InterPro" id="IPR037066">
    <property type="entry name" value="Plug_dom_sf"/>
</dbReference>
<evidence type="ECO:0000259" key="4">
    <source>
        <dbReference type="Pfam" id="PF07715"/>
    </source>
</evidence>
<gene>
    <name evidence="5" type="ORF">HNR46_000510</name>
</gene>
<protein>
    <recommendedName>
        <fullName evidence="4">TonB-dependent receptor plug domain-containing protein</fullName>
    </recommendedName>
</protein>
<keyword evidence="2" id="KW-0472">Membrane</keyword>
<dbReference type="RefSeq" id="WP_184015473.1">
    <property type="nucleotide sequence ID" value="NZ_JACHFD010000002.1"/>
</dbReference>
<dbReference type="SUPFAM" id="SSF56935">
    <property type="entry name" value="Porins"/>
    <property type="match status" value="1"/>
</dbReference>
<comment type="caution">
    <text evidence="5">The sequence shown here is derived from an EMBL/GenBank/DDBJ whole genome shotgun (WGS) entry which is preliminary data.</text>
</comment>
<evidence type="ECO:0000313" key="6">
    <source>
        <dbReference type="Proteomes" id="UP000557717"/>
    </source>
</evidence>
<dbReference type="Pfam" id="PF07715">
    <property type="entry name" value="Plug"/>
    <property type="match status" value="1"/>
</dbReference>
<dbReference type="Gene3D" id="2.40.170.20">
    <property type="entry name" value="TonB-dependent receptor, beta-barrel domain"/>
    <property type="match status" value="1"/>
</dbReference>
<accession>A0A840UZN0</accession>
<organism evidence="5 6">
    <name type="scientific">Haloferula luteola</name>
    <dbReference type="NCBI Taxonomy" id="595692"/>
    <lineage>
        <taxon>Bacteria</taxon>
        <taxon>Pseudomonadati</taxon>
        <taxon>Verrucomicrobiota</taxon>
        <taxon>Verrucomicrobiia</taxon>
        <taxon>Verrucomicrobiales</taxon>
        <taxon>Verrucomicrobiaceae</taxon>
        <taxon>Haloferula</taxon>
    </lineage>
</organism>
<evidence type="ECO:0000256" key="3">
    <source>
        <dbReference type="ARBA" id="ARBA00023237"/>
    </source>
</evidence>
<evidence type="ECO:0000313" key="5">
    <source>
        <dbReference type="EMBL" id="MBB5350286.1"/>
    </source>
</evidence>
<dbReference type="EMBL" id="JACHFD010000002">
    <property type="protein sequence ID" value="MBB5350286.1"/>
    <property type="molecule type" value="Genomic_DNA"/>
</dbReference>
<feature type="domain" description="TonB-dependent receptor plug" evidence="4">
    <location>
        <begin position="282"/>
        <end position="360"/>
    </location>
</feature>
<evidence type="ECO:0000256" key="2">
    <source>
        <dbReference type="ARBA" id="ARBA00023136"/>
    </source>
</evidence>
<reference evidence="5 6" key="1">
    <citation type="submission" date="2020-08" db="EMBL/GenBank/DDBJ databases">
        <title>Genomic Encyclopedia of Type Strains, Phase IV (KMG-IV): sequencing the most valuable type-strain genomes for metagenomic binning, comparative biology and taxonomic classification.</title>
        <authorList>
            <person name="Goeker M."/>
        </authorList>
    </citation>
    <scope>NUCLEOTIDE SEQUENCE [LARGE SCALE GENOMIC DNA]</scope>
    <source>
        <strain evidence="5 6">YC6886</strain>
    </source>
</reference>
<comment type="subcellular location">
    <subcellularLocation>
        <location evidence="1">Cell outer membrane</location>
    </subcellularLocation>
</comment>
<dbReference type="Gene3D" id="2.170.130.10">
    <property type="entry name" value="TonB-dependent receptor, plug domain"/>
    <property type="match status" value="1"/>
</dbReference>
<name>A0A840UZN0_9BACT</name>
<dbReference type="SUPFAM" id="SSF49464">
    <property type="entry name" value="Carboxypeptidase regulatory domain-like"/>
    <property type="match status" value="1"/>
</dbReference>
<dbReference type="GO" id="GO:0009279">
    <property type="term" value="C:cell outer membrane"/>
    <property type="evidence" value="ECO:0007669"/>
    <property type="project" value="UniProtKB-SubCell"/>
</dbReference>
<dbReference type="InterPro" id="IPR012910">
    <property type="entry name" value="Plug_dom"/>
</dbReference>